<dbReference type="PANTHER" id="PTHR43702:SF3">
    <property type="entry name" value="PROTEIN TSGA"/>
    <property type="match status" value="1"/>
</dbReference>
<feature type="transmembrane region" description="Helical" evidence="6">
    <location>
        <begin position="226"/>
        <end position="244"/>
    </location>
</feature>
<evidence type="ECO:0000256" key="4">
    <source>
        <dbReference type="ARBA" id="ARBA00022989"/>
    </source>
</evidence>
<keyword evidence="3 6" id="KW-0812">Transmembrane</keyword>
<evidence type="ECO:0000313" key="8">
    <source>
        <dbReference type="Proteomes" id="UP000242687"/>
    </source>
</evidence>
<feature type="transmembrane region" description="Helical" evidence="6">
    <location>
        <begin position="81"/>
        <end position="102"/>
    </location>
</feature>
<protein>
    <submittedName>
        <fullName evidence="7">FHS family L-fucose permease-like MFS transporter</fullName>
    </submittedName>
</protein>
<feature type="transmembrane region" description="Helical" evidence="6">
    <location>
        <begin position="388"/>
        <end position="405"/>
    </location>
</feature>
<dbReference type="GO" id="GO:0005886">
    <property type="term" value="C:plasma membrane"/>
    <property type="evidence" value="ECO:0007669"/>
    <property type="project" value="UniProtKB-SubCell"/>
</dbReference>
<evidence type="ECO:0000256" key="5">
    <source>
        <dbReference type="ARBA" id="ARBA00023136"/>
    </source>
</evidence>
<dbReference type="Gene3D" id="1.20.1250.20">
    <property type="entry name" value="MFS general substrate transporter like domains"/>
    <property type="match status" value="2"/>
</dbReference>
<name>A0A2H9VU77_9SPHI</name>
<dbReference type="Proteomes" id="UP000242687">
    <property type="component" value="Unassembled WGS sequence"/>
</dbReference>
<feature type="transmembrane region" description="Helical" evidence="6">
    <location>
        <begin position="157"/>
        <end position="179"/>
    </location>
</feature>
<feature type="transmembrane region" description="Helical" evidence="6">
    <location>
        <begin position="288"/>
        <end position="308"/>
    </location>
</feature>
<dbReference type="GO" id="GO:0022857">
    <property type="term" value="F:transmembrane transporter activity"/>
    <property type="evidence" value="ECO:0007669"/>
    <property type="project" value="InterPro"/>
</dbReference>
<organism evidence="7 8">
    <name type="scientific">Mucilaginibacter auburnensis</name>
    <dbReference type="NCBI Taxonomy" id="1457233"/>
    <lineage>
        <taxon>Bacteria</taxon>
        <taxon>Pseudomonadati</taxon>
        <taxon>Bacteroidota</taxon>
        <taxon>Sphingobacteriia</taxon>
        <taxon>Sphingobacteriales</taxon>
        <taxon>Sphingobacteriaceae</taxon>
        <taxon>Mucilaginibacter</taxon>
    </lineage>
</organism>
<dbReference type="PANTHER" id="PTHR43702">
    <property type="entry name" value="L-FUCOSE-PROTON SYMPORTER"/>
    <property type="match status" value="1"/>
</dbReference>
<dbReference type="RefSeq" id="WP_100340571.1">
    <property type="nucleotide sequence ID" value="NZ_PGFJ01000001.1"/>
</dbReference>
<keyword evidence="2" id="KW-1003">Cell membrane</keyword>
<evidence type="ECO:0000313" key="7">
    <source>
        <dbReference type="EMBL" id="PJJ84374.1"/>
    </source>
</evidence>
<keyword evidence="8" id="KW-1185">Reference proteome</keyword>
<feature type="transmembrane region" description="Helical" evidence="6">
    <location>
        <begin position="437"/>
        <end position="461"/>
    </location>
</feature>
<accession>A0A2H9VU77</accession>
<dbReference type="EMBL" id="PGFJ01000001">
    <property type="protein sequence ID" value="PJJ84374.1"/>
    <property type="molecule type" value="Genomic_DNA"/>
</dbReference>
<dbReference type="SUPFAM" id="SSF103473">
    <property type="entry name" value="MFS general substrate transporter"/>
    <property type="match status" value="1"/>
</dbReference>
<feature type="transmembrane region" description="Helical" evidence="6">
    <location>
        <begin position="108"/>
        <end position="126"/>
    </location>
</feature>
<comment type="subcellular location">
    <subcellularLocation>
        <location evidence="1">Cell inner membrane</location>
        <topology evidence="1">Multi-pass membrane protein</topology>
    </subcellularLocation>
</comment>
<evidence type="ECO:0000256" key="2">
    <source>
        <dbReference type="ARBA" id="ARBA00022475"/>
    </source>
</evidence>
<feature type="transmembrane region" description="Helical" evidence="6">
    <location>
        <begin position="256"/>
        <end position="276"/>
    </location>
</feature>
<dbReference type="InterPro" id="IPR011701">
    <property type="entry name" value="MFS"/>
</dbReference>
<proteinExistence type="predicted"/>
<feature type="transmembrane region" description="Helical" evidence="6">
    <location>
        <begin position="505"/>
        <end position="522"/>
    </location>
</feature>
<dbReference type="AlphaFoldDB" id="A0A2H9VU77"/>
<dbReference type="InterPro" id="IPR050375">
    <property type="entry name" value="MFS_TsgA-like"/>
</dbReference>
<feature type="transmembrane region" description="Helical" evidence="6">
    <location>
        <begin position="53"/>
        <end position="69"/>
    </location>
</feature>
<feature type="transmembrane region" description="Helical" evidence="6">
    <location>
        <begin position="12"/>
        <end position="33"/>
    </location>
</feature>
<feature type="transmembrane region" description="Helical" evidence="6">
    <location>
        <begin position="328"/>
        <end position="349"/>
    </location>
</feature>
<dbReference type="OrthoDB" id="9786665at2"/>
<reference evidence="7 8" key="1">
    <citation type="submission" date="2017-11" db="EMBL/GenBank/DDBJ databases">
        <title>Genomic Encyclopedia of Archaeal and Bacterial Type Strains, Phase II (KMG-II): From Individual Species to Whole Genera.</title>
        <authorList>
            <person name="Goeker M."/>
        </authorList>
    </citation>
    <scope>NUCLEOTIDE SEQUENCE [LARGE SCALE GENOMIC DNA]</scope>
    <source>
        <strain evidence="7 8">DSM 28175</strain>
    </source>
</reference>
<feature type="transmembrane region" description="Helical" evidence="6">
    <location>
        <begin position="191"/>
        <end position="214"/>
    </location>
</feature>
<sequence>MEQNGSRNYRSALFTVITVYFFWGFLAASNGIFIPFCKEHFSLTQFQSQLIDFTFYGGYFIGSLILYFASQASKVDILNKLGYKNGIIVGLLISAVGALAMVPSVNTGSFGLILLSFFIIALGFSLQQTAANPFVIALGPPSTGATRLNLAGSLNNIGGITGPLTVKLLLFGTAVSAIAAADVKISSINTLYYILAALFIGVAIFFKVSDLPVVTSDQKIEPSNRVNLPLLILLVAFLMILAADPLSNALGLPSEYPVYASLLIILGTLIRAISASAKDKTGWGAMQYPQLILGMIGIFTYVGTEVTIQSNLGSLLHTPEFGGFTESQVATFISLYWGSLMIGRFTGAIDSFDLSKQTKNILTAIVPFMAFALVLVVNGSLGEDVSNLYIYAISVAILVVAFYIGQQKPTRTCMVMGLLGVAFMLAGLLTTGTFATFAFISGGLCCSIMWPSIFSLALTGLGKYTSQGSAFLIMMILGGAIIPPLQGKIADSSNNVIPGMSGLHFSYIVPALGFAYIAFYAWKVGIELRKQGIDLDNMEVKGGH</sequence>
<feature type="transmembrane region" description="Helical" evidence="6">
    <location>
        <begin position="468"/>
        <end position="485"/>
    </location>
</feature>
<dbReference type="Pfam" id="PF07690">
    <property type="entry name" value="MFS_1"/>
    <property type="match status" value="1"/>
</dbReference>
<gene>
    <name evidence="7" type="ORF">CLV57_1385</name>
</gene>
<feature type="transmembrane region" description="Helical" evidence="6">
    <location>
        <begin position="412"/>
        <end position="431"/>
    </location>
</feature>
<dbReference type="InterPro" id="IPR036259">
    <property type="entry name" value="MFS_trans_sf"/>
</dbReference>
<keyword evidence="5 6" id="KW-0472">Membrane</keyword>
<comment type="caution">
    <text evidence="7">The sequence shown here is derived from an EMBL/GenBank/DDBJ whole genome shotgun (WGS) entry which is preliminary data.</text>
</comment>
<evidence type="ECO:0000256" key="3">
    <source>
        <dbReference type="ARBA" id="ARBA00022692"/>
    </source>
</evidence>
<evidence type="ECO:0000256" key="6">
    <source>
        <dbReference type="SAM" id="Phobius"/>
    </source>
</evidence>
<evidence type="ECO:0000256" key="1">
    <source>
        <dbReference type="ARBA" id="ARBA00004429"/>
    </source>
</evidence>
<feature type="transmembrane region" description="Helical" evidence="6">
    <location>
        <begin position="361"/>
        <end position="382"/>
    </location>
</feature>
<keyword evidence="4 6" id="KW-1133">Transmembrane helix</keyword>